<keyword evidence="2" id="KW-1185">Reference proteome</keyword>
<evidence type="ECO:0000313" key="2">
    <source>
        <dbReference type="Proteomes" id="UP000789860"/>
    </source>
</evidence>
<dbReference type="Proteomes" id="UP000789860">
    <property type="component" value="Unassembled WGS sequence"/>
</dbReference>
<evidence type="ECO:0000313" key="1">
    <source>
        <dbReference type="EMBL" id="CAG8666588.1"/>
    </source>
</evidence>
<comment type="caution">
    <text evidence="1">The sequence shown here is derived from an EMBL/GenBank/DDBJ whole genome shotgun (WGS) entry which is preliminary data.</text>
</comment>
<proteinExistence type="predicted"/>
<protein>
    <submittedName>
        <fullName evidence="1">7623_t:CDS:1</fullName>
    </submittedName>
</protein>
<feature type="non-terminal residue" evidence="1">
    <location>
        <position position="1"/>
    </location>
</feature>
<reference evidence="1" key="1">
    <citation type="submission" date="2021-06" db="EMBL/GenBank/DDBJ databases">
        <authorList>
            <person name="Kallberg Y."/>
            <person name="Tangrot J."/>
            <person name="Rosling A."/>
        </authorList>
    </citation>
    <scope>NUCLEOTIDE SEQUENCE</scope>
    <source>
        <strain evidence="1">AU212A</strain>
    </source>
</reference>
<sequence length="56" mass="6597">KTTTETDSENITKEANKYYLTKIVKNSYSEKDNNMKKITFNIVTSKKYKKKNSLKD</sequence>
<accession>A0ACA9NR24</accession>
<name>A0ACA9NR24_9GLOM</name>
<feature type="non-terminal residue" evidence="1">
    <location>
        <position position="56"/>
    </location>
</feature>
<gene>
    <name evidence="1" type="ORF">SCALOS_LOCUS9221</name>
</gene>
<dbReference type="EMBL" id="CAJVPM010027575">
    <property type="protein sequence ID" value="CAG8666588.1"/>
    <property type="molecule type" value="Genomic_DNA"/>
</dbReference>
<organism evidence="1 2">
    <name type="scientific">Scutellospora calospora</name>
    <dbReference type="NCBI Taxonomy" id="85575"/>
    <lineage>
        <taxon>Eukaryota</taxon>
        <taxon>Fungi</taxon>
        <taxon>Fungi incertae sedis</taxon>
        <taxon>Mucoromycota</taxon>
        <taxon>Glomeromycotina</taxon>
        <taxon>Glomeromycetes</taxon>
        <taxon>Diversisporales</taxon>
        <taxon>Gigasporaceae</taxon>
        <taxon>Scutellospora</taxon>
    </lineage>
</organism>